<dbReference type="EMBL" id="MKZO01000047">
    <property type="protein sequence ID" value="OLS60292.1"/>
    <property type="molecule type" value="Genomic_DNA"/>
</dbReference>
<dbReference type="Gene3D" id="2.60.120.380">
    <property type="match status" value="1"/>
</dbReference>
<accession>A0A1Q9QZ27</accession>
<dbReference type="RefSeq" id="WP_075805414.1">
    <property type="nucleotide sequence ID" value="NZ_MKZO01000047.1"/>
</dbReference>
<evidence type="ECO:0000313" key="2">
    <source>
        <dbReference type="EMBL" id="OLS60292.1"/>
    </source>
</evidence>
<keyword evidence="1" id="KW-0732">Signal</keyword>
<feature type="chain" id="PRO_5010210689" description="G-type lysozyme inhibitor" evidence="1">
    <location>
        <begin position="22"/>
        <end position="131"/>
    </location>
</feature>
<dbReference type="AlphaFoldDB" id="A0A1Q9QZ27"/>
<comment type="caution">
    <text evidence="2">The sequence shown here is derived from an EMBL/GenBank/DDBJ whole genome shotgun (WGS) entry which is preliminary data.</text>
</comment>
<feature type="signal peptide" evidence="1">
    <location>
        <begin position="1"/>
        <end position="21"/>
    </location>
</feature>
<proteinExistence type="predicted"/>
<sequence>MKSALLFSLFLACGVNGSVQAKDTVTQVPVHFAKGASSAELKGRFSGYDSVRYTLGAKAGQSMTVRIQGSRNANFNVFAPGASTALGGGSVGSDWSAVLPDSGEYRIEVYQMRASARRGEKVEYSIEFRVK</sequence>
<dbReference type="OrthoDB" id="964913at2"/>
<gene>
    <name evidence="2" type="ORF">PSEMO_47030</name>
</gene>
<organism evidence="2 3">
    <name type="scientific">Pseudomonas putida</name>
    <name type="common">Arthrobacter siderocapsulatus</name>
    <dbReference type="NCBI Taxonomy" id="303"/>
    <lineage>
        <taxon>Bacteria</taxon>
        <taxon>Pseudomonadati</taxon>
        <taxon>Pseudomonadota</taxon>
        <taxon>Gammaproteobacteria</taxon>
        <taxon>Pseudomonadales</taxon>
        <taxon>Pseudomonadaceae</taxon>
        <taxon>Pseudomonas</taxon>
    </lineage>
</organism>
<evidence type="ECO:0000313" key="3">
    <source>
        <dbReference type="Proteomes" id="UP000186736"/>
    </source>
</evidence>
<evidence type="ECO:0000256" key="1">
    <source>
        <dbReference type="SAM" id="SignalP"/>
    </source>
</evidence>
<name>A0A1Q9QZ27_PSEPU</name>
<evidence type="ECO:0008006" key="4">
    <source>
        <dbReference type="Google" id="ProtNLM"/>
    </source>
</evidence>
<protein>
    <recommendedName>
        <fullName evidence="4">G-type lysozyme inhibitor</fullName>
    </recommendedName>
</protein>
<dbReference type="Proteomes" id="UP000186736">
    <property type="component" value="Unassembled WGS sequence"/>
</dbReference>
<reference evidence="2 3" key="1">
    <citation type="submission" date="2016-10" db="EMBL/GenBank/DDBJ databases">
        <title>Genome Sequence of Pseudomonas putida GM4FR.</title>
        <authorList>
            <person name="Poehlein A."/>
            <person name="Wemheuer F."/>
            <person name="Hollensteiner J."/>
            <person name="Wemheuer B."/>
        </authorList>
    </citation>
    <scope>NUCLEOTIDE SEQUENCE [LARGE SCALE GENOMIC DNA]</scope>
    <source>
        <strain evidence="2 3">GM4FR</strain>
    </source>
</reference>